<dbReference type="AlphaFoldDB" id="A0A1D2JMU9"/>
<feature type="region of interest" description="Disordered" evidence="1">
    <location>
        <begin position="103"/>
        <end position="213"/>
    </location>
</feature>
<feature type="region of interest" description="Disordered" evidence="1">
    <location>
        <begin position="309"/>
        <end position="356"/>
    </location>
</feature>
<keyword evidence="2" id="KW-0812">Transmembrane</keyword>
<accession>A0A1D2JMU9</accession>
<feature type="compositionally biased region" description="Low complexity" evidence="1">
    <location>
        <begin position="187"/>
        <end position="202"/>
    </location>
</feature>
<feature type="region of interest" description="Disordered" evidence="1">
    <location>
        <begin position="50"/>
        <end position="80"/>
    </location>
</feature>
<keyword evidence="2" id="KW-0472">Membrane</keyword>
<feature type="compositionally biased region" description="Basic and acidic residues" evidence="1">
    <location>
        <begin position="169"/>
        <end position="186"/>
    </location>
</feature>
<name>A0A1D2JMU9_PARBR</name>
<feature type="compositionally biased region" description="Polar residues" evidence="1">
    <location>
        <begin position="334"/>
        <end position="350"/>
    </location>
</feature>
<dbReference type="Proteomes" id="UP000242814">
    <property type="component" value="Unassembled WGS sequence"/>
</dbReference>
<evidence type="ECO:0000256" key="1">
    <source>
        <dbReference type="SAM" id="MobiDB-lite"/>
    </source>
</evidence>
<gene>
    <name evidence="3" type="ORF">ACO22_01010</name>
</gene>
<evidence type="ECO:0000256" key="2">
    <source>
        <dbReference type="SAM" id="Phobius"/>
    </source>
</evidence>
<feature type="compositionally biased region" description="Basic and acidic residues" evidence="1">
    <location>
        <begin position="111"/>
        <end position="132"/>
    </location>
</feature>
<reference evidence="3 4" key="1">
    <citation type="submission" date="2016-06" db="EMBL/GenBank/DDBJ databases">
        <authorList>
            <person name="Kjaerup R.B."/>
            <person name="Dalgaard T.S."/>
            <person name="Juul-Madsen H.R."/>
        </authorList>
    </citation>
    <scope>NUCLEOTIDE SEQUENCE [LARGE SCALE GENOMIC DNA]</scope>
    <source>
        <strain evidence="3 4">Pb300</strain>
    </source>
</reference>
<keyword evidence="2" id="KW-1133">Transmembrane helix</keyword>
<proteinExistence type="predicted"/>
<evidence type="ECO:0000313" key="3">
    <source>
        <dbReference type="EMBL" id="ODH43666.1"/>
    </source>
</evidence>
<comment type="caution">
    <text evidence="3">The sequence shown here is derived from an EMBL/GenBank/DDBJ whole genome shotgun (WGS) entry which is preliminary data.</text>
</comment>
<feature type="compositionally biased region" description="Basic and acidic residues" evidence="1">
    <location>
        <begin position="50"/>
        <end position="64"/>
    </location>
</feature>
<dbReference type="VEuPathDB" id="FungiDB:PADG_02792"/>
<dbReference type="VEuPathDB" id="FungiDB:PABG_00382"/>
<dbReference type="EMBL" id="LZYO01000022">
    <property type="protein sequence ID" value="ODH43666.1"/>
    <property type="molecule type" value="Genomic_DNA"/>
</dbReference>
<feature type="transmembrane region" description="Helical" evidence="2">
    <location>
        <begin position="6"/>
        <end position="24"/>
    </location>
</feature>
<organism evidence="3 4">
    <name type="scientific">Paracoccidioides brasiliensis</name>
    <dbReference type="NCBI Taxonomy" id="121759"/>
    <lineage>
        <taxon>Eukaryota</taxon>
        <taxon>Fungi</taxon>
        <taxon>Dikarya</taxon>
        <taxon>Ascomycota</taxon>
        <taxon>Pezizomycotina</taxon>
        <taxon>Eurotiomycetes</taxon>
        <taxon>Eurotiomycetidae</taxon>
        <taxon>Onygenales</taxon>
        <taxon>Ajellomycetaceae</taxon>
        <taxon>Paracoccidioides</taxon>
    </lineage>
</organism>
<evidence type="ECO:0000313" key="4">
    <source>
        <dbReference type="Proteomes" id="UP000242814"/>
    </source>
</evidence>
<sequence>MPAQLAKGLVITVTILVAAGIAVYENPHLKQWIQNSRRKIAVALHNLGDEINPRESSTDRRSTEDISMTEELGEEAEARRQKAREEILRRASILKARKNNSSVSVGSFDGLVDKDGRLKEQSKPPLLKEGESMAKATGVEVASSHVVHRRPEDSPDLSRSISEMSPRISSEHRQAILDNIDRDRLRTTLSSETSSNHPSESLADLTPTSEIPDMDFSFASQSEILGRHRGQRDEHPSQSNYFSLASSLHPEDGEADFYYARPPNTDLNITVPNLQQQSRPQNPFEDPRETDSLQHVSTAVSVASSLSHIENGSFDPMSDGTLSDLGSVRDGTHTPASWSEVGSVTSSNDGLHNHPY</sequence>
<protein>
    <submittedName>
        <fullName evidence="3">Uncharacterized protein</fullName>
    </submittedName>
</protein>